<organism evidence="2 3">
    <name type="scientific">Aliarcobacter cibarius</name>
    <dbReference type="NCBI Taxonomy" id="255507"/>
    <lineage>
        <taxon>Bacteria</taxon>
        <taxon>Pseudomonadati</taxon>
        <taxon>Campylobacterota</taxon>
        <taxon>Epsilonproteobacteria</taxon>
        <taxon>Campylobacterales</taxon>
        <taxon>Arcobacteraceae</taxon>
        <taxon>Aliarcobacter</taxon>
    </lineage>
</organism>
<sequence>MEIININKDIFQNLDDARKSKLREKIGNGELSINIIDNSSQEEIKPKENMVQIQEPKQEKYFLDKVKDFGKTYADNIADTFVGARPFGTEDATKDLKNKIFDNVLGGFGGVQEIADPLKVENQNQKFQDLENNLKQEIKKDTENKNKKIEDNLIQDIENLSKIDTRLISEASQEQKDKYLNNVAGILGKGGYALGQKEDGNYIAIDKEGNEKEIKNDLWNSILDGIKADAGEFTGAIYGAKKGLDLSKNMKNPIAKTATIAGSSLTGSVAGNILDMGINQLKDRENLAIEDILNELGKTAALDVVGNVIGAGIVKVGGKIIELPKQARDFVLNGNIQGARDILKKDLNIDDKYIEDALDQMKQNYKESDNYSKNIAPEDTNIVSKVINKVGGDLRNQIGQQEELLAATLKKGDTNIIAGALDETAARNLSNTIDQRATNVLNELDSKSSKAGGEEIKNYLNDFEQTAKQDFTNMRKDFSDAFKEVNYKFDLEDLNLNDTFKDMAKRVQDPDAKKRFLTLQSAIKNTIYDSNAQVGIERDINGLLDMRQQLNKFYGQNERYLANKRDKDTFNALKENIDTQITKAVDENLPPELGTRLMDSFAKSMGGYRELGKLQDNKVFNSIMGDANNPEFRMDKLVKHMADDDSYVDDVLSKMTPQARQTVEVAVIKELADSYTLKTAQGQKAIAFEDLGKELEGIKRNVRSELGKETIDNLITYAEKFGNRDISYLDMTRGIITKPKGNISTSLGGKIEMQISSWRFDMLQRILPTDTGKRLSLQRHIREALHKSRTPQEFDLKLYEYPDLSDNSRDILKSMIKSNNKIIASKNEEEAQKALEEAKLESQKIIDNENNLKNEIANFKTPDIYETRTVAGLTPDDKFGSFTQMTTKIQKGIATEQEIEQYIKARNNIKPEDLEKNVLKIKYPINSRVVEKFEELQTLNKEKVDEIVNQDEFKALIFNLKKDQLPNTTLQIEEKYRQKFYELNKIYDDEKAIQKAKIEAENKAFNEADKQGFIPFAKFGDNLLAGTVAGVETDENGNIVGFDPEMFVAGFGGYTALKMALKNKEIQGALKDYAMKIVDYVDMNPALYKKNGLNAMFVGTKPNEIGAFSDVATKKVMREINDSIAIFKPIPKQEVEIDGEFFEQNFGKLGDILAHDELFKQYPNLKEVQVSVNNNIGRGATYNEYIDHIALDGGLVKTAENNVIKDLQNKIKELDKNPIDKDYKILNDKFFDKNLSDGEAEKILNLLDNTPTQIEIDKLSNQLSKEFNLNKQNAKEVEITEEGKITLLHEIQHTIQGRENWARGGSPKEFNLRGSDKLNQSFIDEADTLRKPKVEELISRLSQGKISKEEFKKIYNEMPETQTIREWTENIANSKDPFGAYQRLWGEQQARATSYRANYTPEQRISEDWTNTLEKNEGKYNEPIIKYENRKTSMSIDKDFKDKDGFYSVLEKIVDEKVGGKIDSISLAKVLENNGVKIDELEWSGLKDLLASKEKLTKEEIQNTINENRLVLEKVSLNQNQEINKKLVLDYNDLDKEILDYLNSLDNESKKIAEEMMTVFDRSKITDGTYSKEWNELKSKYPNLDHNIIHEVGEALKDEAIDKNLNRKLPKYSEYKVDGGENYREILFRMPTDIEKKLDNEIKIVDGGDGYFYAEYAPFDGTNVITGAKSKKQLLSEISSGYKSNHWDESNIVVFTRVDDRTIENKKTLFLEELQSDWHQDGRKKGYGKRIPDAPFKKNWSELGIKRMIQEAVENDYDKLAWTTGKQQADRYSLEKQIDTVVYNKESGILQASKDGDEVVFKKVANDEEVAGLLGKDLANRLINPKQSTRDNIYVLEGEEVKFGGDGMKAFYDEIVPNTVKKLFKKYNVKPKMEELDDVSEMVWTIDITQKMKEDIKKYGQPLYAVGGAIAVGNEINNGDNNAK</sequence>
<keyword evidence="1" id="KW-0175">Coiled coil</keyword>
<accession>A0ABY2V6Q2</accession>
<dbReference type="RefSeq" id="WP_138108670.1">
    <property type="nucleotide sequence ID" value="NZ_VBUC01000009.1"/>
</dbReference>
<evidence type="ECO:0000256" key="1">
    <source>
        <dbReference type="SAM" id="Coils"/>
    </source>
</evidence>
<proteinExistence type="predicted"/>
<gene>
    <name evidence="2" type="ORF">FE247_05135</name>
</gene>
<evidence type="ECO:0000313" key="3">
    <source>
        <dbReference type="Proteomes" id="UP000305417"/>
    </source>
</evidence>
<dbReference type="EMBL" id="VBUC01000009">
    <property type="protein sequence ID" value="TLS99916.1"/>
    <property type="molecule type" value="Genomic_DNA"/>
</dbReference>
<protein>
    <submittedName>
        <fullName evidence="2">Uncharacterized protein</fullName>
    </submittedName>
</protein>
<comment type="caution">
    <text evidence="2">The sequence shown here is derived from an EMBL/GenBank/DDBJ whole genome shotgun (WGS) entry which is preliminary data.</text>
</comment>
<name>A0ABY2V6Q2_9BACT</name>
<reference evidence="2 3" key="1">
    <citation type="submission" date="2019-05" db="EMBL/GenBank/DDBJ databases">
        <title>Arcobacter cibarius and Arcobacter thereius providing challenges in identification an antibiotic susceptibility and Quinolone resistance.</title>
        <authorList>
            <person name="Busch A."/>
            <person name="Hanel I."/>
            <person name="Hotzel H."/>
            <person name="Tomaso H."/>
        </authorList>
    </citation>
    <scope>NUCLEOTIDE SEQUENCE [LARGE SCALE GENOMIC DNA]</scope>
    <source>
        <strain evidence="2 3">16CS0831-2</strain>
    </source>
</reference>
<feature type="coiled-coil region" evidence="1">
    <location>
        <begin position="120"/>
        <end position="159"/>
    </location>
</feature>
<evidence type="ECO:0000313" key="2">
    <source>
        <dbReference type="EMBL" id="TLS99916.1"/>
    </source>
</evidence>
<keyword evidence="3" id="KW-1185">Reference proteome</keyword>
<dbReference type="Proteomes" id="UP000305417">
    <property type="component" value="Unassembled WGS sequence"/>
</dbReference>
<feature type="coiled-coil region" evidence="1">
    <location>
        <begin position="821"/>
        <end position="855"/>
    </location>
</feature>